<feature type="domain" description="SF3 helicase" evidence="4">
    <location>
        <begin position="466"/>
        <end position="625"/>
    </location>
</feature>
<dbReference type="PROSITE" id="PS51206">
    <property type="entry name" value="SF3_HELICASE_1"/>
    <property type="match status" value="1"/>
</dbReference>
<organism evidence="5 6">
    <name type="scientific">Ligilactobacillus ceti DSM 22408</name>
    <dbReference type="NCBI Taxonomy" id="1122146"/>
    <lineage>
        <taxon>Bacteria</taxon>
        <taxon>Bacillati</taxon>
        <taxon>Bacillota</taxon>
        <taxon>Bacilli</taxon>
        <taxon>Lactobacillales</taxon>
        <taxon>Lactobacillaceae</taxon>
        <taxon>Ligilactobacillus</taxon>
    </lineage>
</organism>
<keyword evidence="2" id="KW-0378">Hydrolase</keyword>
<keyword evidence="3" id="KW-0067">ATP-binding</keyword>
<evidence type="ECO:0000259" key="4">
    <source>
        <dbReference type="PROSITE" id="PS51206"/>
    </source>
</evidence>
<evidence type="ECO:0000256" key="3">
    <source>
        <dbReference type="ARBA" id="ARBA00022840"/>
    </source>
</evidence>
<sequence length="749" mass="85880">MKLTIYKSDVVQNSKNCIYPYKEIVTNKEELKNVVAFDHVCGQFKNNYRAKDNYIGSDCDVFDVDNDHTEDESKWIYPEDYEFIFGNVAYAIVPSRNNMKEKNGKKARPRHHIYFPHKPFNSVKGCQEFKNKVYENFKFLDKNALDPARFIYGNNADEIIWNDSDKSIEDVLVEEQDLFAEFDEMTGSIQAGSRNSTMSHIAGKLIKRYGITDTAKKEFLKQAEKCTPLLSDSELNKIWHSAIKFGNKVINQEGYIPPEQYNQEFNLMPHDLTDVGQAVMLSKEYKDILRHSSSTDYLVYNGSFWEESSSKAQGLIQLLTERQLEEAEVEIKKCMDEMTKNGAFELLAALGNKKALDQFSSVQRRSYDKYEKALVYQKFALKRRDSRYIWAALKEVKPMIVIEPNELDCNDILLNTPTNTINLKTGISDEHKASDFITKQTSVDPSNDGMNLWLDSLNVFFESNQELIDYVQKIVGLAVIGKVYVEALIIAYGEGRNGKSTFWNTIAKVLGTYSGTMSADILTAGCRRNAKPELAEAKGKRLLIAAELEEGMRMNTSNVKQLCSTDEITAEKKFKSPFAYTPSHTLVLYTNHLPRVGALDKGTWRRLIVIPFNAKIEGKSDIKNYTDYIFKNSGGAVLQWIIDGAKKVIKDDFKLKKPKIVEEAISKYQDENDWFNQFLEECCEIGVDFEEKSGELYSEYRSFCIRRGEYIRSTTDFYAAVESEGYIRRKTMKGNIIVGVRLKSEFENI</sequence>
<dbReference type="InterPro" id="IPR014818">
    <property type="entry name" value="Phage/plasmid_primase_P4_C"/>
</dbReference>
<evidence type="ECO:0000313" key="5">
    <source>
        <dbReference type="EMBL" id="KRN88715.1"/>
    </source>
</evidence>
<gene>
    <name evidence="5" type="ORF">IV53_GL000682</name>
</gene>
<dbReference type="SMART" id="SM00942">
    <property type="entry name" value="PriCT_1"/>
    <property type="match status" value="1"/>
</dbReference>
<dbReference type="InterPro" id="IPR014820">
    <property type="entry name" value="PriCT_1"/>
</dbReference>
<dbReference type="Pfam" id="PF08706">
    <property type="entry name" value="D5_N"/>
    <property type="match status" value="1"/>
</dbReference>
<dbReference type="InterPro" id="IPR051620">
    <property type="entry name" value="ORF904-like_C"/>
</dbReference>
<dbReference type="Proteomes" id="UP000051500">
    <property type="component" value="Unassembled WGS sequence"/>
</dbReference>
<dbReference type="InterPro" id="IPR014015">
    <property type="entry name" value="Helicase_SF3_DNA-vir"/>
</dbReference>
<dbReference type="STRING" id="1122146.IV53_GL000682"/>
<dbReference type="SMART" id="SM00885">
    <property type="entry name" value="D5_N"/>
    <property type="match status" value="1"/>
</dbReference>
<dbReference type="eggNOG" id="COG3378">
    <property type="taxonomic scope" value="Bacteria"/>
</dbReference>
<dbReference type="GO" id="GO:0016787">
    <property type="term" value="F:hydrolase activity"/>
    <property type="evidence" value="ECO:0007669"/>
    <property type="project" value="UniProtKB-KW"/>
</dbReference>
<dbReference type="PATRIC" id="fig|1122146.4.peg.705"/>
<dbReference type="Pfam" id="PF19263">
    <property type="entry name" value="DUF5906"/>
    <property type="match status" value="1"/>
</dbReference>
<comment type="caution">
    <text evidence="5">The sequence shown here is derived from an EMBL/GenBank/DDBJ whole genome shotgun (WGS) entry which is preliminary data.</text>
</comment>
<dbReference type="PANTHER" id="PTHR35372">
    <property type="entry name" value="ATP BINDING PROTEIN-RELATED"/>
    <property type="match status" value="1"/>
</dbReference>
<proteinExistence type="predicted"/>
<dbReference type="GO" id="GO:0005524">
    <property type="term" value="F:ATP binding"/>
    <property type="evidence" value="ECO:0007669"/>
    <property type="project" value="UniProtKB-KW"/>
</dbReference>
<dbReference type="EMBL" id="JQBZ01000025">
    <property type="protein sequence ID" value="KRN88715.1"/>
    <property type="molecule type" value="Genomic_DNA"/>
</dbReference>
<keyword evidence="1" id="KW-0547">Nucleotide-binding</keyword>
<dbReference type="InterPro" id="IPR027417">
    <property type="entry name" value="P-loop_NTPase"/>
</dbReference>
<evidence type="ECO:0000256" key="2">
    <source>
        <dbReference type="ARBA" id="ARBA00022801"/>
    </source>
</evidence>
<protein>
    <submittedName>
        <fullName evidence="5">Phage DNA polymerase</fullName>
    </submittedName>
</protein>
<dbReference type="NCBIfam" id="TIGR01613">
    <property type="entry name" value="primase_Cterm"/>
    <property type="match status" value="1"/>
</dbReference>
<evidence type="ECO:0000313" key="6">
    <source>
        <dbReference type="Proteomes" id="UP000051500"/>
    </source>
</evidence>
<dbReference type="RefSeq" id="WP_027107121.1">
    <property type="nucleotide sequence ID" value="NZ_JQBZ01000025.1"/>
</dbReference>
<dbReference type="Gene3D" id="3.40.50.300">
    <property type="entry name" value="P-loop containing nucleotide triphosphate hydrolases"/>
    <property type="match status" value="1"/>
</dbReference>
<dbReference type="InterPro" id="IPR045455">
    <property type="entry name" value="NrS-1_pol-like_helicase"/>
</dbReference>
<dbReference type="OrthoDB" id="9763644at2"/>
<evidence type="ECO:0000256" key="1">
    <source>
        <dbReference type="ARBA" id="ARBA00022741"/>
    </source>
</evidence>
<reference evidence="5 6" key="1">
    <citation type="journal article" date="2015" name="Genome Announc.">
        <title>Expanding the biotechnology potential of lactobacilli through comparative genomics of 213 strains and associated genera.</title>
        <authorList>
            <person name="Sun Z."/>
            <person name="Harris H.M."/>
            <person name="McCann A."/>
            <person name="Guo C."/>
            <person name="Argimon S."/>
            <person name="Zhang W."/>
            <person name="Yang X."/>
            <person name="Jeffery I.B."/>
            <person name="Cooney J.C."/>
            <person name="Kagawa T.F."/>
            <person name="Liu W."/>
            <person name="Song Y."/>
            <person name="Salvetti E."/>
            <person name="Wrobel A."/>
            <person name="Rasinkangas P."/>
            <person name="Parkhill J."/>
            <person name="Rea M.C."/>
            <person name="O'Sullivan O."/>
            <person name="Ritari J."/>
            <person name="Douillard F.P."/>
            <person name="Paul Ross R."/>
            <person name="Yang R."/>
            <person name="Briner A.E."/>
            <person name="Felis G.E."/>
            <person name="de Vos W.M."/>
            <person name="Barrangou R."/>
            <person name="Klaenhammer T.R."/>
            <person name="Caufield P.W."/>
            <person name="Cui Y."/>
            <person name="Zhang H."/>
            <person name="O'Toole P.W."/>
        </authorList>
    </citation>
    <scope>NUCLEOTIDE SEQUENCE [LARGE SCALE GENOMIC DNA]</scope>
    <source>
        <strain evidence="5 6">DSM 22408</strain>
    </source>
</reference>
<dbReference type="PANTHER" id="PTHR35372:SF2">
    <property type="entry name" value="SF3 HELICASE DOMAIN-CONTAINING PROTEIN"/>
    <property type="match status" value="1"/>
</dbReference>
<dbReference type="InterPro" id="IPR006500">
    <property type="entry name" value="Helicase_put_C_phage/plasmid"/>
</dbReference>
<dbReference type="SUPFAM" id="SSF52540">
    <property type="entry name" value="P-loop containing nucleoside triphosphate hydrolases"/>
    <property type="match status" value="1"/>
</dbReference>
<dbReference type="AlphaFoldDB" id="A0A0R2KHG4"/>
<name>A0A0R2KHG4_9LACO</name>
<accession>A0A0R2KHG4</accession>
<keyword evidence="6" id="KW-1185">Reference proteome</keyword>